<dbReference type="InterPro" id="IPR018253">
    <property type="entry name" value="DnaJ_domain_CS"/>
</dbReference>
<evidence type="ECO:0000313" key="2">
    <source>
        <dbReference type="EMBL" id="GMN38744.1"/>
    </source>
</evidence>
<dbReference type="PANTHER" id="PTHR44743:SF10">
    <property type="entry name" value="J DOMAIN-CONTAINING PROTEIN"/>
    <property type="match status" value="1"/>
</dbReference>
<gene>
    <name evidence="2" type="ORF">TIFTF001_007971</name>
</gene>
<keyword evidence="3" id="KW-1185">Reference proteome</keyword>
<feature type="domain" description="J" evidence="1">
    <location>
        <begin position="14"/>
        <end position="83"/>
    </location>
</feature>
<dbReference type="EMBL" id="BTGU01000008">
    <property type="protein sequence ID" value="GMN38744.1"/>
    <property type="molecule type" value="Genomic_DNA"/>
</dbReference>
<organism evidence="2 3">
    <name type="scientific">Ficus carica</name>
    <name type="common">Common fig</name>
    <dbReference type="NCBI Taxonomy" id="3494"/>
    <lineage>
        <taxon>Eukaryota</taxon>
        <taxon>Viridiplantae</taxon>
        <taxon>Streptophyta</taxon>
        <taxon>Embryophyta</taxon>
        <taxon>Tracheophyta</taxon>
        <taxon>Spermatophyta</taxon>
        <taxon>Magnoliopsida</taxon>
        <taxon>eudicotyledons</taxon>
        <taxon>Gunneridae</taxon>
        <taxon>Pentapetalae</taxon>
        <taxon>rosids</taxon>
        <taxon>fabids</taxon>
        <taxon>Rosales</taxon>
        <taxon>Moraceae</taxon>
        <taxon>Ficeae</taxon>
        <taxon>Ficus</taxon>
    </lineage>
</organism>
<dbReference type="InterPro" id="IPR001623">
    <property type="entry name" value="DnaJ_domain"/>
</dbReference>
<reference evidence="2" key="1">
    <citation type="submission" date="2023-07" db="EMBL/GenBank/DDBJ databases">
        <title>draft genome sequence of fig (Ficus carica).</title>
        <authorList>
            <person name="Takahashi T."/>
            <person name="Nishimura K."/>
        </authorList>
    </citation>
    <scope>NUCLEOTIDE SEQUENCE</scope>
</reference>
<sequence>MEFCHGGDDRGSPSYYGVLGVGSGSSAEEIRRAYRKLAMQWHPDKWTRCPSLLGEAKRKFQQIQEAYSVLSDERKRTMYDVGLYDPHGEDEDDEGLSDFMQEMVSLMAQTSREGKSYSSEELQAMLVEMAQGFESPMVFYGPPSVFEDSGCSKRTRLETNPTAASGSGLHRSNLGFYSSSGCCNSLEVIFQQQF</sequence>
<dbReference type="Gene3D" id="1.10.287.110">
    <property type="entry name" value="DnaJ domain"/>
    <property type="match status" value="1"/>
</dbReference>
<dbReference type="SUPFAM" id="SSF46565">
    <property type="entry name" value="Chaperone J-domain"/>
    <property type="match status" value="1"/>
</dbReference>
<protein>
    <recommendedName>
        <fullName evidence="1">J domain-containing protein</fullName>
    </recommendedName>
</protein>
<evidence type="ECO:0000313" key="3">
    <source>
        <dbReference type="Proteomes" id="UP001187192"/>
    </source>
</evidence>
<proteinExistence type="predicted"/>
<dbReference type="InterPro" id="IPR036869">
    <property type="entry name" value="J_dom_sf"/>
</dbReference>
<dbReference type="AlphaFoldDB" id="A0AA87ZKI0"/>
<dbReference type="PRINTS" id="PR00625">
    <property type="entry name" value="JDOMAIN"/>
</dbReference>
<dbReference type="SMART" id="SM00271">
    <property type="entry name" value="DnaJ"/>
    <property type="match status" value="1"/>
</dbReference>
<accession>A0AA87ZKI0</accession>
<dbReference type="Pfam" id="PF00226">
    <property type="entry name" value="DnaJ"/>
    <property type="match status" value="1"/>
</dbReference>
<comment type="caution">
    <text evidence="2">The sequence shown here is derived from an EMBL/GenBank/DDBJ whole genome shotgun (WGS) entry which is preliminary data.</text>
</comment>
<dbReference type="CDD" id="cd06257">
    <property type="entry name" value="DnaJ"/>
    <property type="match status" value="1"/>
</dbReference>
<dbReference type="PROSITE" id="PS50076">
    <property type="entry name" value="DNAJ_2"/>
    <property type="match status" value="1"/>
</dbReference>
<evidence type="ECO:0000259" key="1">
    <source>
        <dbReference type="PROSITE" id="PS50076"/>
    </source>
</evidence>
<dbReference type="Proteomes" id="UP001187192">
    <property type="component" value="Unassembled WGS sequence"/>
</dbReference>
<name>A0AA87ZKI0_FICCA</name>
<dbReference type="PROSITE" id="PS00636">
    <property type="entry name" value="DNAJ_1"/>
    <property type="match status" value="1"/>
</dbReference>
<dbReference type="PANTHER" id="PTHR44743">
    <property type="entry name" value="PUTATIVE, EXPRESSED-RELATED"/>
    <property type="match status" value="1"/>
</dbReference>